<dbReference type="RefSeq" id="WP_352015172.1">
    <property type="nucleotide sequence ID" value="NZ_JBHSBC010000001.1"/>
</dbReference>
<dbReference type="PANTHER" id="PTHR35526:SF3">
    <property type="entry name" value="ANTI-SIGMA-F FACTOR RSBW"/>
    <property type="match status" value="1"/>
</dbReference>
<name>A0ABV8EVC6_9ACTN</name>
<organism evidence="3 4">
    <name type="scientific">Streptosporangium jomthongense</name>
    <dbReference type="NCBI Taxonomy" id="1193683"/>
    <lineage>
        <taxon>Bacteria</taxon>
        <taxon>Bacillati</taxon>
        <taxon>Actinomycetota</taxon>
        <taxon>Actinomycetes</taxon>
        <taxon>Streptosporangiales</taxon>
        <taxon>Streptosporangiaceae</taxon>
        <taxon>Streptosporangium</taxon>
    </lineage>
</organism>
<dbReference type="Gene3D" id="3.30.565.10">
    <property type="entry name" value="Histidine kinase-like ATPase, C-terminal domain"/>
    <property type="match status" value="1"/>
</dbReference>
<proteinExistence type="predicted"/>
<keyword evidence="1" id="KW-0808">Transferase</keyword>
<dbReference type="GO" id="GO:0005524">
    <property type="term" value="F:ATP binding"/>
    <property type="evidence" value="ECO:0007669"/>
    <property type="project" value="UniProtKB-KW"/>
</dbReference>
<comment type="caution">
    <text evidence="3">The sequence shown here is derived from an EMBL/GenBank/DDBJ whole genome shotgun (WGS) entry which is preliminary data.</text>
</comment>
<dbReference type="InterPro" id="IPR036890">
    <property type="entry name" value="HATPase_C_sf"/>
</dbReference>
<keyword evidence="3" id="KW-0067">ATP-binding</keyword>
<keyword evidence="3" id="KW-0547">Nucleotide-binding</keyword>
<gene>
    <name evidence="3" type="ORF">ACFOYY_02935</name>
</gene>
<keyword evidence="4" id="KW-1185">Reference proteome</keyword>
<dbReference type="InterPro" id="IPR050267">
    <property type="entry name" value="Anti-sigma-factor_SerPK"/>
</dbReference>
<dbReference type="Proteomes" id="UP001595698">
    <property type="component" value="Unassembled WGS sequence"/>
</dbReference>
<dbReference type="PANTHER" id="PTHR35526">
    <property type="entry name" value="ANTI-SIGMA-F FACTOR RSBW-RELATED"/>
    <property type="match status" value="1"/>
</dbReference>
<evidence type="ECO:0000313" key="3">
    <source>
        <dbReference type="EMBL" id="MFC3979058.1"/>
    </source>
</evidence>
<dbReference type="CDD" id="cd16936">
    <property type="entry name" value="HATPase_RsbW-like"/>
    <property type="match status" value="1"/>
</dbReference>
<evidence type="ECO:0000259" key="2">
    <source>
        <dbReference type="Pfam" id="PF13581"/>
    </source>
</evidence>
<evidence type="ECO:0000313" key="4">
    <source>
        <dbReference type="Proteomes" id="UP001595698"/>
    </source>
</evidence>
<protein>
    <submittedName>
        <fullName evidence="3">ATP-binding protein</fullName>
    </submittedName>
</protein>
<dbReference type="SUPFAM" id="SSF55874">
    <property type="entry name" value="ATPase domain of HSP90 chaperone/DNA topoisomerase II/histidine kinase"/>
    <property type="match status" value="1"/>
</dbReference>
<accession>A0ABV8EVC6</accession>
<keyword evidence="1" id="KW-0723">Serine/threonine-protein kinase</keyword>
<evidence type="ECO:0000256" key="1">
    <source>
        <dbReference type="ARBA" id="ARBA00022527"/>
    </source>
</evidence>
<keyword evidence="1" id="KW-0418">Kinase</keyword>
<reference evidence="4" key="1">
    <citation type="journal article" date="2019" name="Int. J. Syst. Evol. Microbiol.">
        <title>The Global Catalogue of Microorganisms (GCM) 10K type strain sequencing project: providing services to taxonomists for standard genome sequencing and annotation.</title>
        <authorList>
            <consortium name="The Broad Institute Genomics Platform"/>
            <consortium name="The Broad Institute Genome Sequencing Center for Infectious Disease"/>
            <person name="Wu L."/>
            <person name="Ma J."/>
        </authorList>
    </citation>
    <scope>NUCLEOTIDE SEQUENCE [LARGE SCALE GENOMIC DNA]</scope>
    <source>
        <strain evidence="4">TBRC 7912</strain>
    </source>
</reference>
<dbReference type="EMBL" id="JBHSBC010000001">
    <property type="protein sequence ID" value="MFC3979058.1"/>
    <property type="molecule type" value="Genomic_DNA"/>
</dbReference>
<feature type="domain" description="Histidine kinase/HSP90-like ATPase" evidence="2">
    <location>
        <begin position="2"/>
        <end position="71"/>
    </location>
</feature>
<dbReference type="InterPro" id="IPR003594">
    <property type="entry name" value="HATPase_dom"/>
</dbReference>
<dbReference type="Pfam" id="PF13581">
    <property type="entry name" value="HATPase_c_2"/>
    <property type="match status" value="1"/>
</dbReference>
<sequence length="85" mass="8936">MTDDVVLVTGELPAKAVTHGEPPVRFSLWLGAGELRVRVTDHGPDRPRHLDLEVEAVHGRGLSIVDALADASGVTPLPDPPGKTG</sequence>